<name>Q4VZZ6_PEDPE</name>
<proteinExistence type="predicted"/>
<reference evidence="1" key="1">
    <citation type="journal article" date="2005" name="FEMS Microbiol. Lett.">
        <title>Nucleotide sequence, structural organization and host range of pRS4, a small cryptic Pediococcus pentosaceus plasmid that contains two cassettes commonly found in other lactic acid bacteria.</title>
        <authorList>
            <person name="Alegre M.T."/>
            <person name="Rodriguez M.C."/>
            <person name="Mesas J.M."/>
        </authorList>
    </citation>
    <scope>NUCLEOTIDE SEQUENCE</scope>
    <source>
        <strain evidence="1">RS4</strain>
    </source>
</reference>
<evidence type="ECO:0000313" key="1">
    <source>
        <dbReference type="EMBL" id="CAI92908.1"/>
    </source>
</evidence>
<organism evidence="1">
    <name type="scientific">Pediococcus pentosaceus</name>
    <dbReference type="NCBI Taxonomy" id="1255"/>
    <lineage>
        <taxon>Bacteria</taxon>
        <taxon>Bacillati</taxon>
        <taxon>Bacillota</taxon>
        <taxon>Bacilli</taxon>
        <taxon>Lactobacillales</taxon>
        <taxon>Lactobacillaceae</taxon>
        <taxon>Pediococcus</taxon>
    </lineage>
</organism>
<sequence>MVIISIILVSMLIIVKVRSMKRSNQTSQDNCSNTSSGNFNGNNISNSDVKFISEVTKYTDNSNKFVVLQEFINIFFEKAGALHNKIGKCAGKDSIPI</sequence>
<protein>
    <submittedName>
        <fullName evidence="1">Uncharacterized protein</fullName>
    </submittedName>
</protein>
<dbReference type="EMBL" id="AJ968953">
    <property type="protein sequence ID" value="CAI92908.1"/>
    <property type="molecule type" value="Other_DNA"/>
</dbReference>
<accession>Q4VZZ6</accession>
<dbReference type="AlphaFoldDB" id="Q4VZZ6"/>